<proteinExistence type="predicted"/>
<comment type="caution">
    <text evidence="1">The sequence shown here is derived from an EMBL/GenBank/DDBJ whole genome shotgun (WGS) entry which is preliminary data.</text>
</comment>
<dbReference type="RefSeq" id="WP_120678405.1">
    <property type="nucleotide sequence ID" value="NZ_RBAL01000005.1"/>
</dbReference>
<accession>A0A3A9Z3V8</accession>
<evidence type="ECO:0000313" key="1">
    <source>
        <dbReference type="EMBL" id="RKN43111.1"/>
    </source>
</evidence>
<gene>
    <name evidence="1" type="ORF">D7294_11505</name>
</gene>
<organism evidence="1 2">
    <name type="scientific">Streptomyces hoynatensis</name>
    <dbReference type="NCBI Taxonomy" id="1141874"/>
    <lineage>
        <taxon>Bacteria</taxon>
        <taxon>Bacillati</taxon>
        <taxon>Actinomycetota</taxon>
        <taxon>Actinomycetes</taxon>
        <taxon>Kitasatosporales</taxon>
        <taxon>Streptomycetaceae</taxon>
        <taxon>Streptomyces</taxon>
    </lineage>
</organism>
<keyword evidence="2" id="KW-1185">Reference proteome</keyword>
<dbReference type="OrthoDB" id="4314727at2"/>
<dbReference type="EMBL" id="RBAL01000005">
    <property type="protein sequence ID" value="RKN43111.1"/>
    <property type="molecule type" value="Genomic_DNA"/>
</dbReference>
<dbReference type="AlphaFoldDB" id="A0A3A9Z3V8"/>
<evidence type="ECO:0000313" key="2">
    <source>
        <dbReference type="Proteomes" id="UP000272474"/>
    </source>
</evidence>
<name>A0A3A9Z3V8_9ACTN</name>
<dbReference type="Proteomes" id="UP000272474">
    <property type="component" value="Unassembled WGS sequence"/>
</dbReference>
<reference evidence="1 2" key="1">
    <citation type="journal article" date="2014" name="Int. J. Syst. Evol. Microbiol.">
        <title>Streptomyces hoynatensis sp. nov., isolated from deep marine sediment.</title>
        <authorList>
            <person name="Veyisoglu A."/>
            <person name="Sahin N."/>
        </authorList>
    </citation>
    <scope>NUCLEOTIDE SEQUENCE [LARGE SCALE GENOMIC DNA]</scope>
    <source>
        <strain evidence="1 2">KCTC 29097</strain>
    </source>
</reference>
<protein>
    <submittedName>
        <fullName evidence="1">Uncharacterized protein</fullName>
    </submittedName>
</protein>
<sequence>MPEQSAPELTHFYILTLNLPGRGQASWAGELRLRPGARRKEVYDYLRAQITEKHPEMADANPVFFTLDPLTV</sequence>